<gene>
    <name evidence="6" type="ORF">C2S53_009420</name>
</gene>
<dbReference type="Pfam" id="PF00571">
    <property type="entry name" value="CBS"/>
    <property type="match status" value="1"/>
</dbReference>
<feature type="repeat" description="PPR" evidence="3">
    <location>
        <begin position="196"/>
        <end position="230"/>
    </location>
</feature>
<evidence type="ECO:0000256" key="4">
    <source>
        <dbReference type="SAM" id="MobiDB-lite"/>
    </source>
</evidence>
<evidence type="ECO:0000256" key="2">
    <source>
        <dbReference type="PROSITE-ProRule" id="PRU00703"/>
    </source>
</evidence>
<keyword evidence="7" id="KW-1185">Reference proteome</keyword>
<proteinExistence type="predicted"/>
<dbReference type="Pfam" id="PF13041">
    <property type="entry name" value="PPR_2"/>
    <property type="match status" value="2"/>
</dbReference>
<evidence type="ECO:0000259" key="5">
    <source>
        <dbReference type="PROSITE" id="PS51371"/>
    </source>
</evidence>
<organism evidence="6 7">
    <name type="scientific">Perilla frutescens var. hirtella</name>
    <name type="common">Perilla citriodora</name>
    <name type="synonym">Perilla setoyensis</name>
    <dbReference type="NCBI Taxonomy" id="608512"/>
    <lineage>
        <taxon>Eukaryota</taxon>
        <taxon>Viridiplantae</taxon>
        <taxon>Streptophyta</taxon>
        <taxon>Embryophyta</taxon>
        <taxon>Tracheophyta</taxon>
        <taxon>Spermatophyta</taxon>
        <taxon>Magnoliopsida</taxon>
        <taxon>eudicotyledons</taxon>
        <taxon>Gunneridae</taxon>
        <taxon>Pentapetalae</taxon>
        <taxon>asterids</taxon>
        <taxon>lamiids</taxon>
        <taxon>Lamiales</taxon>
        <taxon>Lamiaceae</taxon>
        <taxon>Nepetoideae</taxon>
        <taxon>Elsholtzieae</taxon>
        <taxon>Perilla</taxon>
    </lineage>
</organism>
<reference evidence="6 7" key="1">
    <citation type="journal article" date="2021" name="Nat. Commun.">
        <title>Incipient diploidization of the medicinal plant Perilla within 10,000 years.</title>
        <authorList>
            <person name="Zhang Y."/>
            <person name="Shen Q."/>
            <person name="Leng L."/>
            <person name="Zhang D."/>
            <person name="Chen S."/>
            <person name="Shi Y."/>
            <person name="Ning Z."/>
            <person name="Chen S."/>
        </authorList>
    </citation>
    <scope>NUCLEOTIDE SEQUENCE [LARGE SCALE GENOMIC DNA]</scope>
    <source>
        <strain evidence="7">cv. PC099</strain>
    </source>
</reference>
<evidence type="ECO:0000313" key="7">
    <source>
        <dbReference type="Proteomes" id="UP001190926"/>
    </source>
</evidence>
<dbReference type="Pfam" id="PF13812">
    <property type="entry name" value="PPR_3"/>
    <property type="match status" value="1"/>
</dbReference>
<feature type="repeat" description="PPR" evidence="3">
    <location>
        <begin position="273"/>
        <end position="303"/>
    </location>
</feature>
<dbReference type="PROSITE" id="PS51371">
    <property type="entry name" value="CBS"/>
    <property type="match status" value="1"/>
</dbReference>
<feature type="repeat" description="PPR" evidence="3">
    <location>
        <begin position="309"/>
        <end position="344"/>
    </location>
</feature>
<feature type="compositionally biased region" description="Basic residues" evidence="4">
    <location>
        <begin position="15"/>
        <end position="24"/>
    </location>
</feature>
<dbReference type="PROSITE" id="PS51375">
    <property type="entry name" value="PPR"/>
    <property type="match status" value="4"/>
</dbReference>
<comment type="caution">
    <text evidence="6">The sequence shown here is derived from an EMBL/GenBank/DDBJ whole genome shotgun (WGS) entry which is preliminary data.</text>
</comment>
<dbReference type="NCBIfam" id="TIGR00756">
    <property type="entry name" value="PPR"/>
    <property type="match status" value="4"/>
</dbReference>
<dbReference type="Gene3D" id="1.25.40.10">
    <property type="entry name" value="Tetratricopeptide repeat domain"/>
    <property type="match status" value="3"/>
</dbReference>
<dbReference type="AlphaFoldDB" id="A0AAD4JDQ2"/>
<dbReference type="InterPro" id="IPR011990">
    <property type="entry name" value="TPR-like_helical_dom_sf"/>
</dbReference>
<evidence type="ECO:0000256" key="1">
    <source>
        <dbReference type="ARBA" id="ARBA00022737"/>
    </source>
</evidence>
<dbReference type="CDD" id="cd02205">
    <property type="entry name" value="CBS_pair_SF"/>
    <property type="match status" value="1"/>
</dbReference>
<dbReference type="EMBL" id="SDAM02000091">
    <property type="protein sequence ID" value="KAH6831225.1"/>
    <property type="molecule type" value="Genomic_DNA"/>
</dbReference>
<sequence length="602" mass="67539">MPTFFCRTSITPKHLRKHYPRRRPAPSDPLNLKPLTARRRPAPSDPLNLKPLTALVVRLTRRRQLAQIFEEIEIAKKQHGKLNIIVMNAVMQACVHCHDIDSALRVFDEMSKPEGCGVDDVTYGTLLKGLGDAQRINEAFQVLESVEKGTAVGSPKLSAQMICGLLNALTESGDLRRANGLLARYGHVLQEGGTPSILTFNLLMKGYITAGCPQAALGVHNEILRHGLKPDRLSYNTLIFACIKNENLEKAMLLFEQMKDKAQNHHQFDVYPDLVTYTTLLQGFGRAKDIMSVEKIFTEMKSRHKSFIDRVAYTAVIDALLNCGSIKGALCVFGEIIKQAGRNPLLRPKPHLFLSMMRAFAARGDYSMVRRLYERMWFDSAGTISFSIQAESDQLLMEAALNQGQLDMALRKLKKVIWKWKDISWSSRGGMVAVRLEALLGLNRSVLSPRILSKVSPKDTIECIMIPFEEALPLRATLQLKQVVMRFFRDSVVPIIDEWGCCVGVLHREDCDRLDASLATLMRRPPPCVTSSTSVGCVIDLMLEKRYKMVVVVKYGDIHGISSSSSFRAVGVFTYEQLCKLSRNSSEMTDVQFCLSKCNTNI</sequence>
<accession>A0AAD4JDQ2</accession>
<feature type="region of interest" description="Disordered" evidence="4">
    <location>
        <begin position="15"/>
        <end position="44"/>
    </location>
</feature>
<dbReference type="InterPro" id="IPR002885">
    <property type="entry name" value="PPR_rpt"/>
</dbReference>
<dbReference type="PANTHER" id="PTHR47581">
    <property type="entry name" value="OS09G0431600 PROTEIN"/>
    <property type="match status" value="1"/>
</dbReference>
<dbReference type="Gene3D" id="3.10.580.10">
    <property type="entry name" value="CBS-domain"/>
    <property type="match status" value="1"/>
</dbReference>
<keyword evidence="1" id="KW-0677">Repeat</keyword>
<protein>
    <submittedName>
        <fullName evidence="6">Pentatricopeptide repeat-containing protein / CBS domain-containing protein</fullName>
    </submittedName>
</protein>
<dbReference type="InterPro" id="IPR000644">
    <property type="entry name" value="CBS_dom"/>
</dbReference>
<dbReference type="Proteomes" id="UP001190926">
    <property type="component" value="Unassembled WGS sequence"/>
</dbReference>
<name>A0AAD4JDQ2_PERFH</name>
<dbReference type="SUPFAM" id="SSF54631">
    <property type="entry name" value="CBS-domain pair"/>
    <property type="match status" value="1"/>
</dbReference>
<keyword evidence="2" id="KW-0129">CBS domain</keyword>
<evidence type="ECO:0000256" key="3">
    <source>
        <dbReference type="PROSITE-ProRule" id="PRU00708"/>
    </source>
</evidence>
<dbReference type="PANTHER" id="PTHR47581:SF2">
    <property type="entry name" value="OS09G0431600 PROTEIN"/>
    <property type="match status" value="1"/>
</dbReference>
<feature type="domain" description="CBS" evidence="5">
    <location>
        <begin position="522"/>
        <end position="588"/>
    </location>
</feature>
<feature type="repeat" description="PPR" evidence="3">
    <location>
        <begin position="231"/>
        <end position="261"/>
    </location>
</feature>
<evidence type="ECO:0000313" key="6">
    <source>
        <dbReference type="EMBL" id="KAH6831225.1"/>
    </source>
</evidence>
<dbReference type="InterPro" id="IPR046342">
    <property type="entry name" value="CBS_dom_sf"/>
</dbReference>
<dbReference type="InterPro" id="IPR044781">
    <property type="entry name" value="At5g10690-like"/>
</dbReference>
<dbReference type="Pfam" id="PF01535">
    <property type="entry name" value="PPR"/>
    <property type="match status" value="2"/>
</dbReference>